<dbReference type="SUPFAM" id="SSF48452">
    <property type="entry name" value="TPR-like"/>
    <property type="match status" value="1"/>
</dbReference>
<reference evidence="8 9" key="1">
    <citation type="submission" date="2020-04" db="EMBL/GenBank/DDBJ databases">
        <authorList>
            <person name="Yin C."/>
        </authorList>
    </citation>
    <scope>NUCLEOTIDE SEQUENCE [LARGE SCALE GENOMIC DNA]</scope>
    <source>
        <strain evidence="8 9">Ak56</strain>
    </source>
</reference>
<evidence type="ECO:0000256" key="1">
    <source>
        <dbReference type="ARBA" id="ARBA00004442"/>
    </source>
</evidence>
<name>A0A847SKY5_9BACT</name>
<keyword evidence="4" id="KW-0472">Membrane</keyword>
<evidence type="ECO:0000313" key="8">
    <source>
        <dbReference type="EMBL" id="NLR78056.1"/>
    </source>
</evidence>
<evidence type="ECO:0000259" key="7">
    <source>
        <dbReference type="Pfam" id="PF14322"/>
    </source>
</evidence>
<dbReference type="Pfam" id="PF14322">
    <property type="entry name" value="SusD-like_3"/>
    <property type="match status" value="1"/>
</dbReference>
<dbReference type="EMBL" id="JABAHZ010000001">
    <property type="protein sequence ID" value="NLR78056.1"/>
    <property type="molecule type" value="Genomic_DNA"/>
</dbReference>
<dbReference type="InterPro" id="IPR033985">
    <property type="entry name" value="SusD-like_N"/>
</dbReference>
<gene>
    <name evidence="8" type="ORF">HGH91_05435</name>
</gene>
<dbReference type="Gene3D" id="1.25.40.390">
    <property type="match status" value="1"/>
</dbReference>
<dbReference type="AlphaFoldDB" id="A0A847SKY5"/>
<dbReference type="InterPro" id="IPR011990">
    <property type="entry name" value="TPR-like_helical_dom_sf"/>
</dbReference>
<dbReference type="PROSITE" id="PS51257">
    <property type="entry name" value="PROKAR_LIPOPROTEIN"/>
    <property type="match status" value="1"/>
</dbReference>
<accession>A0A847SKY5</accession>
<dbReference type="Proteomes" id="UP000552864">
    <property type="component" value="Unassembled WGS sequence"/>
</dbReference>
<organism evidence="8 9">
    <name type="scientific">Chitinophaga eiseniae</name>
    <dbReference type="NCBI Taxonomy" id="634771"/>
    <lineage>
        <taxon>Bacteria</taxon>
        <taxon>Pseudomonadati</taxon>
        <taxon>Bacteroidota</taxon>
        <taxon>Chitinophagia</taxon>
        <taxon>Chitinophagales</taxon>
        <taxon>Chitinophagaceae</taxon>
        <taxon>Chitinophaga</taxon>
    </lineage>
</organism>
<evidence type="ECO:0000256" key="4">
    <source>
        <dbReference type="ARBA" id="ARBA00023136"/>
    </source>
</evidence>
<sequence length="599" mass="66961">MKRTYILCLIWMTILLACNKDFVRLQPQDLIADNQAYASSAAVQALVAALYNDLSGAGYEDFTYGQGSNYMSVWTDEAVQSYAWSDPSIIGVIPNGQFGNWWPYDLIRRQNDFIAKIVNATNLGAADRNQYLQEVRFLRALTYFGLVKRYGGVPLVTKVLTTADNLKIPRSTAQQIYDFVASELDDIIGSNGLQAGGPLRVTNAAALALKCRAMLYAASEAKYGHVQLNGLVGIPSSMANTYWQKAYEAARAIITSDKFKLFQGSSDPAKNFQLLFNGRDAATNPEAILAEAYSLPNRGHSFDYYNSPQSFRVDYGNSVNPVIELVEEFEYTDGTPGKLKIVDDRGNPIRYNNPADLFKGKDPRFFASIQYPGAEWHANKDPQGGYIELRRGIVNGTDTLINEDLTKTYGTAPYTIAFTGKDGPTTTADPTKSGFYQKKYLIEDANFTPNDGQSHQPWLVFRYGEVLLNFAEAAVELGKPGDALSAINQIRARAGIKLLSMVGLSQVRHERRVELAFENHRYWDLRRWHIADQVLNATTFHALFPWLNWKANTNPAQMQYTFTIAPIPVKPGRTFPPRLYYEQIDVSGANSYLAQNPGY</sequence>
<comment type="subcellular location">
    <subcellularLocation>
        <location evidence="1">Cell outer membrane</location>
    </subcellularLocation>
</comment>
<feature type="domain" description="SusD-like N-terminal" evidence="7">
    <location>
        <begin position="39"/>
        <end position="186"/>
    </location>
</feature>
<evidence type="ECO:0000256" key="2">
    <source>
        <dbReference type="ARBA" id="ARBA00006275"/>
    </source>
</evidence>
<evidence type="ECO:0000256" key="3">
    <source>
        <dbReference type="ARBA" id="ARBA00022729"/>
    </source>
</evidence>
<comment type="caution">
    <text evidence="8">The sequence shown here is derived from an EMBL/GenBank/DDBJ whole genome shotgun (WGS) entry which is preliminary data.</text>
</comment>
<keyword evidence="5" id="KW-0998">Cell outer membrane</keyword>
<dbReference type="GO" id="GO:0009279">
    <property type="term" value="C:cell outer membrane"/>
    <property type="evidence" value="ECO:0007669"/>
    <property type="project" value="UniProtKB-SubCell"/>
</dbReference>
<dbReference type="Pfam" id="PF07980">
    <property type="entry name" value="SusD_RagB"/>
    <property type="match status" value="1"/>
</dbReference>
<evidence type="ECO:0000313" key="9">
    <source>
        <dbReference type="Proteomes" id="UP000552864"/>
    </source>
</evidence>
<evidence type="ECO:0000259" key="6">
    <source>
        <dbReference type="Pfam" id="PF07980"/>
    </source>
</evidence>
<keyword evidence="9" id="KW-1185">Reference proteome</keyword>
<evidence type="ECO:0000256" key="5">
    <source>
        <dbReference type="ARBA" id="ARBA00023237"/>
    </source>
</evidence>
<dbReference type="InterPro" id="IPR012944">
    <property type="entry name" value="SusD_RagB_dom"/>
</dbReference>
<keyword evidence="3" id="KW-0732">Signal</keyword>
<protein>
    <submittedName>
        <fullName evidence="8">RagB/SusD family nutrient uptake outer membrane protein</fullName>
    </submittedName>
</protein>
<comment type="similarity">
    <text evidence="2">Belongs to the SusD family.</text>
</comment>
<proteinExistence type="inferred from homology"/>
<feature type="domain" description="RagB/SusD" evidence="6">
    <location>
        <begin position="285"/>
        <end position="538"/>
    </location>
</feature>